<dbReference type="Pfam" id="PF04357">
    <property type="entry name" value="TamB"/>
    <property type="match status" value="1"/>
</dbReference>
<gene>
    <name evidence="8" type="ORF">P8935_19130</name>
</gene>
<feature type="region of interest" description="Disordered" evidence="5">
    <location>
        <begin position="416"/>
        <end position="435"/>
    </location>
</feature>
<evidence type="ECO:0000256" key="3">
    <source>
        <dbReference type="ARBA" id="ARBA00022989"/>
    </source>
</evidence>
<dbReference type="PANTHER" id="PTHR36985:SF1">
    <property type="entry name" value="TRANSLOCATION AND ASSEMBLY MODULE SUBUNIT TAMB"/>
    <property type="match status" value="1"/>
</dbReference>
<protein>
    <submittedName>
        <fullName evidence="8">Translocation/assembly module TamB domain-containing protein</fullName>
    </submittedName>
</protein>
<evidence type="ECO:0000256" key="1">
    <source>
        <dbReference type="ARBA" id="ARBA00004167"/>
    </source>
</evidence>
<proteinExistence type="predicted"/>
<dbReference type="GO" id="GO:0005886">
    <property type="term" value="C:plasma membrane"/>
    <property type="evidence" value="ECO:0007669"/>
    <property type="project" value="InterPro"/>
</dbReference>
<evidence type="ECO:0000256" key="4">
    <source>
        <dbReference type="ARBA" id="ARBA00023136"/>
    </source>
</evidence>
<evidence type="ECO:0000259" key="7">
    <source>
        <dbReference type="Pfam" id="PF04357"/>
    </source>
</evidence>
<evidence type="ECO:0000256" key="6">
    <source>
        <dbReference type="SAM" id="Phobius"/>
    </source>
</evidence>
<reference evidence="8" key="1">
    <citation type="submission" date="2023-03" db="EMBL/GenBank/DDBJ databases">
        <title>Edaphobacter sp.</title>
        <authorList>
            <person name="Huber K.J."/>
            <person name="Papendorf J."/>
            <person name="Pilke C."/>
            <person name="Bunk B."/>
            <person name="Sproeer C."/>
            <person name="Pester M."/>
        </authorList>
    </citation>
    <scope>NUCLEOTIDE SEQUENCE</scope>
    <source>
        <strain evidence="8">DSM 110680</strain>
    </source>
</reference>
<feature type="transmembrane region" description="Helical" evidence="6">
    <location>
        <begin position="31"/>
        <end position="53"/>
    </location>
</feature>
<dbReference type="InterPro" id="IPR007452">
    <property type="entry name" value="TamB_C"/>
</dbReference>
<organism evidence="8">
    <name type="scientific">Telmatobacter sp. DSM 110680</name>
    <dbReference type="NCBI Taxonomy" id="3036704"/>
    <lineage>
        <taxon>Bacteria</taxon>
        <taxon>Pseudomonadati</taxon>
        <taxon>Acidobacteriota</taxon>
        <taxon>Terriglobia</taxon>
        <taxon>Terriglobales</taxon>
        <taxon>Acidobacteriaceae</taxon>
        <taxon>Telmatobacter</taxon>
    </lineage>
</organism>
<keyword evidence="2 6" id="KW-0812">Transmembrane</keyword>
<comment type="subcellular location">
    <subcellularLocation>
        <location evidence="1">Membrane</location>
        <topology evidence="1">Single-pass membrane protein</topology>
    </subcellularLocation>
</comment>
<name>A0AAU7DGC3_9BACT</name>
<sequence length="1424" mass="153031">MSESIKPVLTDSPEESQEQPLAWHRRYRRHVLWGGAGMMLLLIVSLVGLYFWASSSYFENIMRKRLIARIEASTGGRAEIGAFHWKVLKMEGEADGVVLHGREAQGEAPYAQLGSLHVAINILGFWSPRILLRDLELDRPQIHLIVYRDGSTNQPQPRKKTESHPLSTLFDLQAGHVEVTHGVLDYEKRSDESDFQDRHLPLNFSANDVSLLLKYVAGNGITQDSYHLDAKLRDLRLVRGPADHPEAPPVEGYIEASVDLTRNAAYLRSLQLTAHSKGSADRVLNVTGELDDFNRPRWKTQVQGEVDLKLMEPALGYPSTPEGIAKLNLAAAGQDGEFRIDGTVHADNAAYVGTGVVARGVGLDARVHADPQRLQITNVTARLKQGGQMDGEVLLDHWIAPLAGAPVVQAAAEPVKREKKGKSHEQPAPLPVKVDTDLHTNGKVIANFRDVALDTVLDMVSEEPFTRLGLDARLNGLSTAAWNNGDVNTLEVTSKFDMSPSSKRVVDEAPTSGVIYGTYRQRNGAVDLRNLQVNLPASHVSAHGQLGAFPMTSPTGIVVEFHSRDLDEFDTVFSALGLTRDGKTGTSALPVDLDGQADFKGTWTGSLVDPHLAGDLHASDLALELPAKDKDEKPQVVHLDSADATGSYSAMRIAIDHGELKHGDASISLDGTLTSAKAPLAKSPGIPQFDASSLLRANLHATSVNADKLAPFLEKHLPIAGSMSAQIAVDGPVEKLNGNGWVQLDNGELYGEPLTRIRAEGKFTGPLVQLASVTLNHAAGTVAASGSYDLHTQQFTVDARGAGIDIAKVDKLRNAGTALSGSMGFTLSGSGTVDDPHLNARASLANFTVSGERFGEFDIVAHTANRNVTYDITSRLEAAELTAHGQTALQGDNETQASLNFSKFNIGALLEMAHINGLTGESDLEGTVTVQGPLARPEQMRGDARIQELAVTIAGVHLHSEGGLHASMNNSLITLDPLHVTGEETDLHAQGTLNLTGKRQLDLAANGSINLKLAESIDPDLTARGTTTFRVEAHGPLENPGLSGKIDFEDASLALEDLPNSLSQLHGTLEFNQNRLEVKSLTAMSGGGLLSVSGYLAYQHGIYADLALKGKSIRIRYPQGVSSAADINLQLQGPQNNLLLSGNVMITRFTVSPEMDFVALAAQAGKSQPIAPANAPSNHVRLDVRIQSSPQLNFQNAYAKLAGDVDLRLRGTVASPSLLGRISITEGSATIAGTRYELQRGEITFNNPVRIQPLIDLNATARVEDYDITLGLHGSVDQLAVTYRSDPPLPEADVVALLALGRTQDQQRLYTAQQEQIANNPATDALLGGALNATVSSRVQKLFGAGSVKVDPNYLGVLGNSTTRITVEEQLGKNLTLTYATDVDTTAQQLLQAEIAINRHVSLLVARDESGVFSMVVKATRRFK</sequence>
<keyword evidence="4 6" id="KW-0472">Membrane</keyword>
<evidence type="ECO:0000313" key="8">
    <source>
        <dbReference type="EMBL" id="XBH16675.1"/>
    </source>
</evidence>
<keyword evidence="3 6" id="KW-1133">Transmembrane helix</keyword>
<evidence type="ECO:0000256" key="5">
    <source>
        <dbReference type="SAM" id="MobiDB-lite"/>
    </source>
</evidence>
<dbReference type="GO" id="GO:0009306">
    <property type="term" value="P:protein secretion"/>
    <property type="evidence" value="ECO:0007669"/>
    <property type="project" value="InterPro"/>
</dbReference>
<dbReference type="RefSeq" id="WP_348261904.1">
    <property type="nucleotide sequence ID" value="NZ_CP121196.1"/>
</dbReference>
<dbReference type="EMBL" id="CP121196">
    <property type="protein sequence ID" value="XBH16675.1"/>
    <property type="molecule type" value="Genomic_DNA"/>
</dbReference>
<evidence type="ECO:0000256" key="2">
    <source>
        <dbReference type="ARBA" id="ARBA00022692"/>
    </source>
</evidence>
<feature type="domain" description="Translocation and assembly module TamB C-terminal" evidence="7">
    <location>
        <begin position="1081"/>
        <end position="1409"/>
    </location>
</feature>
<dbReference type="GO" id="GO:0097347">
    <property type="term" value="C:TAM protein secretion complex"/>
    <property type="evidence" value="ECO:0007669"/>
    <property type="project" value="TreeGrafter"/>
</dbReference>
<dbReference type="PANTHER" id="PTHR36985">
    <property type="entry name" value="TRANSLOCATION AND ASSEMBLY MODULE SUBUNIT TAMB"/>
    <property type="match status" value="1"/>
</dbReference>
<accession>A0AAU7DGC3</accession>